<sequence length="104" mass="11387">MRRFFANRYGVTITAAVLRAALLAFGLPLFVPFFWPLSVRIAAVALVALAWGLWRYLRRRAAAPPRRRAAVPPCRRAACRVADAIAAELAGLDAADEEGKPLGR</sequence>
<accession>A0A0A1W9G6</accession>
<organism evidence="2 3">
    <name type="scientific">Sphingomonas parapaucimobilis NBRC 15100</name>
    <dbReference type="NCBI Taxonomy" id="1219049"/>
    <lineage>
        <taxon>Bacteria</taxon>
        <taxon>Pseudomonadati</taxon>
        <taxon>Pseudomonadota</taxon>
        <taxon>Alphaproteobacteria</taxon>
        <taxon>Sphingomonadales</taxon>
        <taxon>Sphingomonadaceae</taxon>
        <taxon>Sphingomonas</taxon>
    </lineage>
</organism>
<evidence type="ECO:0000313" key="3">
    <source>
        <dbReference type="Proteomes" id="UP000032305"/>
    </source>
</evidence>
<name>A0A0A1W9G6_9SPHN</name>
<keyword evidence="1" id="KW-0472">Membrane</keyword>
<evidence type="ECO:0000256" key="1">
    <source>
        <dbReference type="SAM" id="Phobius"/>
    </source>
</evidence>
<keyword evidence="1" id="KW-0812">Transmembrane</keyword>
<feature type="transmembrane region" description="Helical" evidence="1">
    <location>
        <begin position="37"/>
        <end position="57"/>
    </location>
</feature>
<gene>
    <name evidence="2" type="ORF">SP5_073_00230</name>
</gene>
<protein>
    <submittedName>
        <fullName evidence="2">Uncharacterized protein</fullName>
    </submittedName>
</protein>
<keyword evidence="1" id="KW-1133">Transmembrane helix</keyword>
<evidence type="ECO:0000313" key="2">
    <source>
        <dbReference type="EMBL" id="GAM02095.1"/>
    </source>
</evidence>
<dbReference type="Proteomes" id="UP000032305">
    <property type="component" value="Unassembled WGS sequence"/>
</dbReference>
<feature type="transmembrane region" description="Helical" evidence="1">
    <location>
        <begin position="9"/>
        <end position="31"/>
    </location>
</feature>
<keyword evidence="3" id="KW-1185">Reference proteome</keyword>
<dbReference type="AlphaFoldDB" id="A0A0A1W9G6"/>
<comment type="caution">
    <text evidence="2">The sequence shown here is derived from an EMBL/GenBank/DDBJ whole genome shotgun (WGS) entry which is preliminary data.</text>
</comment>
<proteinExistence type="predicted"/>
<dbReference type="EMBL" id="BBPI01000073">
    <property type="protein sequence ID" value="GAM02095.1"/>
    <property type="molecule type" value="Genomic_DNA"/>
</dbReference>
<reference evidence="2 3" key="1">
    <citation type="submission" date="2014-11" db="EMBL/GenBank/DDBJ databases">
        <title>Whole genome shotgun sequence of Sphingomonas parapaucimobilis NBRC 15100.</title>
        <authorList>
            <person name="Katano-Makiyama Y."/>
            <person name="Hosoyama A."/>
            <person name="Hashimoto M."/>
            <person name="Hosoyama Y."/>
            <person name="Noguchi M."/>
            <person name="Numata M."/>
            <person name="Tsuchikane K."/>
            <person name="Hirakata S."/>
            <person name="Uohara A."/>
            <person name="Shimodaira J."/>
            <person name="Ohji S."/>
            <person name="Ichikawa N."/>
            <person name="Kimura A."/>
            <person name="Yamazoe A."/>
            <person name="Fujita N."/>
        </authorList>
    </citation>
    <scope>NUCLEOTIDE SEQUENCE [LARGE SCALE GENOMIC DNA]</scope>
    <source>
        <strain evidence="2 3">NBRC 15100</strain>
    </source>
</reference>